<dbReference type="EMBL" id="BSPC01000015">
    <property type="protein sequence ID" value="GLS18762.1"/>
    <property type="molecule type" value="Genomic_DNA"/>
</dbReference>
<proteinExistence type="predicted"/>
<evidence type="ECO:0000313" key="2">
    <source>
        <dbReference type="Proteomes" id="UP001156882"/>
    </source>
</evidence>
<dbReference type="RefSeq" id="WP_284311634.1">
    <property type="nucleotide sequence ID" value="NZ_BSPC01000015.1"/>
</dbReference>
<reference evidence="2" key="1">
    <citation type="journal article" date="2019" name="Int. J. Syst. Evol. Microbiol.">
        <title>The Global Catalogue of Microorganisms (GCM) 10K type strain sequencing project: providing services to taxonomists for standard genome sequencing and annotation.</title>
        <authorList>
            <consortium name="The Broad Institute Genomics Platform"/>
            <consortium name="The Broad Institute Genome Sequencing Center for Infectious Disease"/>
            <person name="Wu L."/>
            <person name="Ma J."/>
        </authorList>
    </citation>
    <scope>NUCLEOTIDE SEQUENCE [LARGE SCALE GENOMIC DNA]</scope>
    <source>
        <strain evidence="2">NBRC 101365</strain>
    </source>
</reference>
<dbReference type="Proteomes" id="UP001156882">
    <property type="component" value="Unassembled WGS sequence"/>
</dbReference>
<name>A0ABQ6CKG2_9HYPH</name>
<protein>
    <recommendedName>
        <fullName evidence="3">DNA binding domain-containing protein, excisionase family</fullName>
    </recommendedName>
</protein>
<gene>
    <name evidence="1" type="ORF">GCM10007874_17790</name>
</gene>
<accession>A0ABQ6CKG2</accession>
<organism evidence="1 2">
    <name type="scientific">Labrys miyagiensis</name>
    <dbReference type="NCBI Taxonomy" id="346912"/>
    <lineage>
        <taxon>Bacteria</taxon>
        <taxon>Pseudomonadati</taxon>
        <taxon>Pseudomonadota</taxon>
        <taxon>Alphaproteobacteria</taxon>
        <taxon>Hyphomicrobiales</taxon>
        <taxon>Xanthobacteraceae</taxon>
        <taxon>Labrys</taxon>
    </lineage>
</organism>
<evidence type="ECO:0008006" key="3">
    <source>
        <dbReference type="Google" id="ProtNLM"/>
    </source>
</evidence>
<keyword evidence="2" id="KW-1185">Reference proteome</keyword>
<comment type="caution">
    <text evidence="1">The sequence shown here is derived from an EMBL/GenBank/DDBJ whole genome shotgun (WGS) entry which is preliminary data.</text>
</comment>
<sequence>MNTQPYARCVTELAKSKAAGIGYVSLFKAIADGRLKAVKFGRKTLVRDEDLKAFLDSLPVVRPTKAP</sequence>
<evidence type="ECO:0000313" key="1">
    <source>
        <dbReference type="EMBL" id="GLS18762.1"/>
    </source>
</evidence>